<dbReference type="PROSITE" id="PS50893">
    <property type="entry name" value="ABC_TRANSPORTER_2"/>
    <property type="match status" value="1"/>
</dbReference>
<keyword evidence="3" id="KW-0067">ATP-binding</keyword>
<accession>A0A6V7Q0Q4</accession>
<gene>
    <name evidence="6" type="ORF">CB5_LOCUS19697</name>
</gene>
<evidence type="ECO:0000313" key="6">
    <source>
        <dbReference type="EMBL" id="CAD1836486.1"/>
    </source>
</evidence>
<sequence>MSDNPRSWVRRCEKYFEIYNIKEHQKMELVAMHLDDKADTWFQGYLAEKGLVNWAVFSEEICRRFDTKGLVDVVEEFNKLVQTGTVDEYQEQFEDLRARLLITDSQFSLDYFLSSFLSGLKDEIKSAVKMLYPRTLTQAFEHAKLQEQTIAAMMKKSKQMLRVQGITNSPSSYKGIGSATSGRTFDTTRNPPKFTAEKGPYTERDPLCLAWIGVFDCPVAEVSSLCVIGGRSDSLFSATRSGARRRRIRRVDLFKVRKVSYRPPGTQHNLLNEVSLSLPEKSFGLIFGRSGSGKTTLLQLLSGLSKPTSGSIYVQSYSNDGNPNQPPQLLSPERVGIVFQFPESYVWMPRQKADLLLRQQLALKLQYAINSVGLNTISLDEDPHTLSGGFKRRLALAIQLVSYPCVVDWKARADVVKLLKHLKKDLTILVVSHDLKELSSLVDISWRMEMGGILKEEPLPV</sequence>
<name>A0A6V7Q0Q4_ANACO</name>
<dbReference type="PANTHER" id="PTHR43553:SF1">
    <property type="entry name" value="ABC TRANSPORTER I FAMILY MEMBER 11, CHLOROPLASTIC"/>
    <property type="match status" value="1"/>
</dbReference>
<dbReference type="Pfam" id="PF19259">
    <property type="entry name" value="Ty3_capsid"/>
    <property type="match status" value="1"/>
</dbReference>
<dbReference type="Pfam" id="PF00005">
    <property type="entry name" value="ABC_tran"/>
    <property type="match status" value="1"/>
</dbReference>
<dbReference type="GO" id="GO:0009941">
    <property type="term" value="C:chloroplast envelope"/>
    <property type="evidence" value="ECO:0007669"/>
    <property type="project" value="TreeGrafter"/>
</dbReference>
<dbReference type="FunFam" id="3.40.50.300:FF:001645">
    <property type="entry name" value="ABC transporter I family member 11 chloroplastic"/>
    <property type="match status" value="1"/>
</dbReference>
<feature type="region of interest" description="Disordered" evidence="4">
    <location>
        <begin position="177"/>
        <end position="198"/>
    </location>
</feature>
<dbReference type="GO" id="GO:0016887">
    <property type="term" value="F:ATP hydrolysis activity"/>
    <property type="evidence" value="ECO:0007669"/>
    <property type="project" value="InterPro"/>
</dbReference>
<dbReference type="Gene3D" id="3.40.50.300">
    <property type="entry name" value="P-loop containing nucleotide triphosphate hydrolases"/>
    <property type="match status" value="1"/>
</dbReference>
<evidence type="ECO:0000256" key="1">
    <source>
        <dbReference type="ARBA" id="ARBA00022448"/>
    </source>
</evidence>
<dbReference type="GO" id="GO:0042626">
    <property type="term" value="F:ATPase-coupled transmembrane transporter activity"/>
    <property type="evidence" value="ECO:0007669"/>
    <property type="project" value="TreeGrafter"/>
</dbReference>
<dbReference type="AlphaFoldDB" id="A0A6V7Q0Q4"/>
<protein>
    <recommendedName>
        <fullName evidence="5">ABC transporter domain-containing protein</fullName>
    </recommendedName>
</protein>
<dbReference type="InterPro" id="IPR050095">
    <property type="entry name" value="ECF_ABC_transporter_ATP-bd"/>
</dbReference>
<evidence type="ECO:0000256" key="4">
    <source>
        <dbReference type="SAM" id="MobiDB-lite"/>
    </source>
</evidence>
<evidence type="ECO:0000259" key="5">
    <source>
        <dbReference type="PROSITE" id="PS50893"/>
    </source>
</evidence>
<dbReference type="GO" id="GO:0005524">
    <property type="term" value="F:ATP binding"/>
    <property type="evidence" value="ECO:0007669"/>
    <property type="project" value="UniProtKB-KW"/>
</dbReference>
<evidence type="ECO:0000256" key="2">
    <source>
        <dbReference type="ARBA" id="ARBA00022741"/>
    </source>
</evidence>
<dbReference type="EMBL" id="LR862131">
    <property type="protein sequence ID" value="CAD1836486.1"/>
    <property type="molecule type" value="Genomic_DNA"/>
</dbReference>
<feature type="domain" description="ABC transporter" evidence="5">
    <location>
        <begin position="248"/>
        <end position="461"/>
    </location>
</feature>
<feature type="compositionally biased region" description="Polar residues" evidence="4">
    <location>
        <begin position="177"/>
        <end position="190"/>
    </location>
</feature>
<reference evidence="6" key="1">
    <citation type="submission" date="2020-07" db="EMBL/GenBank/DDBJ databases">
        <authorList>
            <person name="Lin J."/>
        </authorList>
    </citation>
    <scope>NUCLEOTIDE SEQUENCE</scope>
</reference>
<dbReference type="InterPro" id="IPR003439">
    <property type="entry name" value="ABC_transporter-like_ATP-bd"/>
</dbReference>
<proteinExistence type="predicted"/>
<dbReference type="InterPro" id="IPR027417">
    <property type="entry name" value="P-loop_NTPase"/>
</dbReference>
<dbReference type="InterPro" id="IPR045358">
    <property type="entry name" value="Ty3_capsid"/>
</dbReference>
<keyword evidence="2" id="KW-0547">Nucleotide-binding</keyword>
<evidence type="ECO:0000256" key="3">
    <source>
        <dbReference type="ARBA" id="ARBA00022840"/>
    </source>
</evidence>
<keyword evidence="1" id="KW-0813">Transport</keyword>
<organism evidence="6">
    <name type="scientific">Ananas comosus var. bracteatus</name>
    <name type="common">red pineapple</name>
    <dbReference type="NCBI Taxonomy" id="296719"/>
    <lineage>
        <taxon>Eukaryota</taxon>
        <taxon>Viridiplantae</taxon>
        <taxon>Streptophyta</taxon>
        <taxon>Embryophyta</taxon>
        <taxon>Tracheophyta</taxon>
        <taxon>Spermatophyta</taxon>
        <taxon>Magnoliopsida</taxon>
        <taxon>Liliopsida</taxon>
        <taxon>Poales</taxon>
        <taxon>Bromeliaceae</taxon>
        <taxon>Bromelioideae</taxon>
        <taxon>Ananas</taxon>
    </lineage>
</organism>
<dbReference type="PANTHER" id="PTHR43553">
    <property type="entry name" value="HEAVY METAL TRANSPORTER"/>
    <property type="match status" value="1"/>
</dbReference>
<dbReference type="SUPFAM" id="SSF52540">
    <property type="entry name" value="P-loop containing nucleoside triphosphate hydrolases"/>
    <property type="match status" value="1"/>
</dbReference>